<evidence type="ECO:0008006" key="3">
    <source>
        <dbReference type="Google" id="ProtNLM"/>
    </source>
</evidence>
<gene>
    <name evidence="1" type="ORF">SDRG_07050</name>
</gene>
<dbReference type="InParanoid" id="T0RS21"/>
<reference evidence="1 2" key="1">
    <citation type="submission" date="2012-04" db="EMBL/GenBank/DDBJ databases">
        <title>The Genome Sequence of Saprolegnia declina VS20.</title>
        <authorList>
            <consortium name="The Broad Institute Genome Sequencing Platform"/>
            <person name="Russ C."/>
            <person name="Nusbaum C."/>
            <person name="Tyler B."/>
            <person name="van West P."/>
            <person name="Dieguez-Uribeondo J."/>
            <person name="de Bruijn I."/>
            <person name="Tripathy S."/>
            <person name="Jiang R."/>
            <person name="Young S.K."/>
            <person name="Zeng Q."/>
            <person name="Gargeya S."/>
            <person name="Fitzgerald M."/>
            <person name="Haas B."/>
            <person name="Abouelleil A."/>
            <person name="Alvarado L."/>
            <person name="Arachchi H.M."/>
            <person name="Berlin A."/>
            <person name="Chapman S.B."/>
            <person name="Goldberg J."/>
            <person name="Griggs A."/>
            <person name="Gujja S."/>
            <person name="Hansen M."/>
            <person name="Howarth C."/>
            <person name="Imamovic A."/>
            <person name="Larimer J."/>
            <person name="McCowen C."/>
            <person name="Montmayeur A."/>
            <person name="Murphy C."/>
            <person name="Neiman D."/>
            <person name="Pearson M."/>
            <person name="Priest M."/>
            <person name="Roberts A."/>
            <person name="Saif S."/>
            <person name="Shea T."/>
            <person name="Sisk P."/>
            <person name="Sykes S."/>
            <person name="Wortman J."/>
            <person name="Nusbaum C."/>
            <person name="Birren B."/>
        </authorList>
    </citation>
    <scope>NUCLEOTIDE SEQUENCE [LARGE SCALE GENOMIC DNA]</scope>
    <source>
        <strain evidence="1 2">VS20</strain>
    </source>
</reference>
<proteinExistence type="predicted"/>
<dbReference type="GeneID" id="19947777"/>
<accession>T0RS21</accession>
<evidence type="ECO:0000313" key="1">
    <source>
        <dbReference type="EMBL" id="EQC35338.1"/>
    </source>
</evidence>
<dbReference type="AlphaFoldDB" id="T0RS21"/>
<organism evidence="1 2">
    <name type="scientific">Saprolegnia diclina (strain VS20)</name>
    <dbReference type="NCBI Taxonomy" id="1156394"/>
    <lineage>
        <taxon>Eukaryota</taxon>
        <taxon>Sar</taxon>
        <taxon>Stramenopiles</taxon>
        <taxon>Oomycota</taxon>
        <taxon>Saprolegniomycetes</taxon>
        <taxon>Saprolegniales</taxon>
        <taxon>Saprolegniaceae</taxon>
        <taxon>Saprolegnia</taxon>
    </lineage>
</organism>
<dbReference type="OrthoDB" id="10425259at2759"/>
<protein>
    <recommendedName>
        <fullName evidence="3">F-box domain-containing protein</fullName>
    </recommendedName>
</protein>
<dbReference type="RefSeq" id="XP_008611088.1">
    <property type="nucleotide sequence ID" value="XM_008612866.1"/>
</dbReference>
<dbReference type="EMBL" id="JH767151">
    <property type="protein sequence ID" value="EQC35338.1"/>
    <property type="molecule type" value="Genomic_DNA"/>
</dbReference>
<dbReference type="Proteomes" id="UP000030762">
    <property type="component" value="Unassembled WGS sequence"/>
</dbReference>
<dbReference type="VEuPathDB" id="FungiDB:SDRG_07050"/>
<evidence type="ECO:0000313" key="2">
    <source>
        <dbReference type="Proteomes" id="UP000030762"/>
    </source>
</evidence>
<dbReference type="OMA" id="TIIRHCT"/>
<name>T0RS21_SAPDV</name>
<sequence>MAVVHAGVLSNIVQYVSSSHDVLSLLDALPRDALDTPLRTLQTLVSPPVAAPWPHLCVDDLDCQHTLTLLAALSTFCSVSIENLYKLTEVLRDASSEPESDALCAATIDFARKWGHKVTHIAAWWWPEEYTADTIATIIRHCTGLNSITHAKRIVYASSILQDVYDCGDWRHVFGDWLASAHATELRLDNIMCEDSVGFARAIAAATSLTSLKLTNAPVLLQGLVEAGVVLQYITQLRLVVDHSDSIFADALVSNGVNLPALRVLKLRSEDDADMTFVLRLLPYLVALERRRRRGTCDEDDDVCLDLFAWAERSPCLEVVNVDAIDVVWRKPVLFGRQLRRWIQSGVDRVSLEDCDVDDMSITAIAGSLCDARRSRPFVLYFRGKPLRLRWYYMLIEALATSTGVSIEGNDFSHADDRHDMENWATRFDLRLHRGGHNRFTIHSPV</sequence>
<keyword evidence="2" id="KW-1185">Reference proteome</keyword>